<dbReference type="Pfam" id="PF02254">
    <property type="entry name" value="TrkA_N"/>
    <property type="match status" value="1"/>
</dbReference>
<feature type="transmembrane region" description="Helical" evidence="2">
    <location>
        <begin position="63"/>
        <end position="85"/>
    </location>
</feature>
<evidence type="ECO:0000313" key="5">
    <source>
        <dbReference type="EMBL" id="SVE00916.1"/>
    </source>
</evidence>
<dbReference type="GO" id="GO:0006813">
    <property type="term" value="P:potassium ion transport"/>
    <property type="evidence" value="ECO:0007669"/>
    <property type="project" value="InterPro"/>
</dbReference>
<dbReference type="InterPro" id="IPR036291">
    <property type="entry name" value="NAD(P)-bd_dom_sf"/>
</dbReference>
<evidence type="ECO:0000259" key="3">
    <source>
        <dbReference type="Pfam" id="PF02254"/>
    </source>
</evidence>
<evidence type="ECO:0000259" key="4">
    <source>
        <dbReference type="Pfam" id="PF07885"/>
    </source>
</evidence>
<dbReference type="InterPro" id="IPR003148">
    <property type="entry name" value="RCK_N"/>
</dbReference>
<sequence>MALLRYFGLLASVILIFSMIFQLIMVQVEGQSHSWFTSIYWTFVTMSTLGYGDVVFQSDIGRLFSVFVLISGVVLVLVVLPFTFIRSFYAPWLEAQLRFKAPRELPSETNDHVIISRHDEIATSLIERLQASDIPHYVIEPDPTVAAHLMSEGVPIVTGEFDNKATFENWQIQKARLLLANREDTTNTNIVLTVREISSDVPIVGIVDHEDSIDILELSGCTHVLPLKVRLGEYLANRASQGTGSPDVIGATKG</sequence>
<feature type="non-terminal residue" evidence="5">
    <location>
        <position position="254"/>
    </location>
</feature>
<dbReference type="InterPro" id="IPR050721">
    <property type="entry name" value="Trk_Ktr_HKT_K-transport"/>
</dbReference>
<dbReference type="SUPFAM" id="SSF51735">
    <property type="entry name" value="NAD(P)-binding Rossmann-fold domains"/>
    <property type="match status" value="1"/>
</dbReference>
<feature type="transmembrane region" description="Helical" evidence="2">
    <location>
        <begin position="6"/>
        <end position="26"/>
    </location>
</feature>
<dbReference type="Pfam" id="PF07885">
    <property type="entry name" value="Ion_trans_2"/>
    <property type="match status" value="1"/>
</dbReference>
<dbReference type="PANTHER" id="PTHR43833">
    <property type="entry name" value="POTASSIUM CHANNEL PROTEIN 2-RELATED-RELATED"/>
    <property type="match status" value="1"/>
</dbReference>
<organism evidence="5">
    <name type="scientific">marine metagenome</name>
    <dbReference type="NCBI Taxonomy" id="408172"/>
    <lineage>
        <taxon>unclassified sequences</taxon>
        <taxon>metagenomes</taxon>
        <taxon>ecological metagenomes</taxon>
    </lineage>
</organism>
<proteinExistence type="predicted"/>
<protein>
    <submittedName>
        <fullName evidence="5">Uncharacterized protein</fullName>
    </submittedName>
</protein>
<dbReference type="GO" id="GO:0005886">
    <property type="term" value="C:plasma membrane"/>
    <property type="evidence" value="ECO:0007669"/>
    <property type="project" value="UniProtKB-SubCell"/>
</dbReference>
<keyword evidence="2" id="KW-1133">Transmembrane helix</keyword>
<evidence type="ECO:0000256" key="2">
    <source>
        <dbReference type="SAM" id="Phobius"/>
    </source>
</evidence>
<comment type="subcellular location">
    <subcellularLocation>
        <location evidence="1">Cell membrane</location>
        <topology evidence="1">Multi-pass membrane protein</topology>
    </subcellularLocation>
</comment>
<feature type="transmembrane region" description="Helical" evidence="2">
    <location>
        <begin position="38"/>
        <end position="57"/>
    </location>
</feature>
<dbReference type="PRINTS" id="PR00169">
    <property type="entry name" value="KCHANNEL"/>
</dbReference>
<evidence type="ECO:0000256" key="1">
    <source>
        <dbReference type="ARBA" id="ARBA00004651"/>
    </source>
</evidence>
<keyword evidence="2" id="KW-0812">Transmembrane</keyword>
<keyword evidence="2" id="KW-0472">Membrane</keyword>
<feature type="domain" description="Potassium channel" evidence="4">
    <location>
        <begin position="12"/>
        <end position="80"/>
    </location>
</feature>
<dbReference type="Gene3D" id="1.10.287.70">
    <property type="match status" value="1"/>
</dbReference>
<dbReference type="EMBL" id="UINC01187934">
    <property type="protein sequence ID" value="SVE00916.1"/>
    <property type="molecule type" value="Genomic_DNA"/>
</dbReference>
<dbReference type="AlphaFoldDB" id="A0A382ZZ42"/>
<reference evidence="5" key="1">
    <citation type="submission" date="2018-05" db="EMBL/GenBank/DDBJ databases">
        <authorList>
            <person name="Lanie J.A."/>
            <person name="Ng W.-L."/>
            <person name="Kazmierczak K.M."/>
            <person name="Andrzejewski T.M."/>
            <person name="Davidsen T.M."/>
            <person name="Wayne K.J."/>
            <person name="Tettelin H."/>
            <person name="Glass J.I."/>
            <person name="Rusch D."/>
            <person name="Podicherti R."/>
            <person name="Tsui H.-C.T."/>
            <person name="Winkler M.E."/>
        </authorList>
    </citation>
    <scope>NUCLEOTIDE SEQUENCE</scope>
</reference>
<accession>A0A382ZZ42</accession>
<dbReference type="PANTHER" id="PTHR43833:SF13">
    <property type="entry name" value="POTASSIUM CHANNEL PROTEIN 2-RELATED"/>
    <property type="match status" value="1"/>
</dbReference>
<gene>
    <name evidence="5" type="ORF">METZ01_LOCUS453770</name>
</gene>
<dbReference type="Gene3D" id="3.40.50.720">
    <property type="entry name" value="NAD(P)-binding Rossmann-like Domain"/>
    <property type="match status" value="1"/>
</dbReference>
<feature type="domain" description="RCK N-terminal" evidence="3">
    <location>
        <begin position="114"/>
        <end position="225"/>
    </location>
</feature>
<dbReference type="SUPFAM" id="SSF81324">
    <property type="entry name" value="Voltage-gated potassium channels"/>
    <property type="match status" value="1"/>
</dbReference>
<name>A0A382ZZ42_9ZZZZ</name>
<dbReference type="InterPro" id="IPR013099">
    <property type="entry name" value="K_chnl_dom"/>
</dbReference>